<accession>A0A3P7ID58</accession>
<name>A0A3P7ID58_STRVU</name>
<dbReference type="EMBL" id="UYYB01017800">
    <property type="protein sequence ID" value="VDM70830.1"/>
    <property type="molecule type" value="Genomic_DNA"/>
</dbReference>
<proteinExistence type="predicted"/>
<keyword evidence="2" id="KW-1185">Reference proteome</keyword>
<sequence length="186" mass="21723">MEDVKAKQLEVSDKLAIFISCYKQRQIEAARATGFNKLEEEDGIAAVARRFEVTFFKFSTVEIGKLEMCEICNMDGYFSYVMSTKTVVCFEDCIWKLTESDGQISIAQIQIRNFLYTRTMRIDNSGEHLFEVGTIRVTNLIPDTIYKDTLHRFAYLLFSIFFCYKQERRCCRSSVRLTFRARDKPA</sequence>
<dbReference type="AlphaFoldDB" id="A0A3P7ID58"/>
<protein>
    <submittedName>
        <fullName evidence="1">Uncharacterized protein</fullName>
    </submittedName>
</protein>
<dbReference type="PANTHER" id="PTHR15678">
    <property type="entry name" value="ANTIGEN MLAA-22-RELATED"/>
    <property type="match status" value="1"/>
</dbReference>
<reference evidence="1 2" key="1">
    <citation type="submission" date="2018-11" db="EMBL/GenBank/DDBJ databases">
        <authorList>
            <consortium name="Pathogen Informatics"/>
        </authorList>
    </citation>
    <scope>NUCLEOTIDE SEQUENCE [LARGE SCALE GENOMIC DNA]</scope>
</reference>
<dbReference type="InterPro" id="IPR045167">
    <property type="entry name" value="Hobbit"/>
</dbReference>
<evidence type="ECO:0000313" key="2">
    <source>
        <dbReference type="Proteomes" id="UP000270094"/>
    </source>
</evidence>
<dbReference type="OrthoDB" id="1562405at2759"/>
<dbReference type="Proteomes" id="UP000270094">
    <property type="component" value="Unassembled WGS sequence"/>
</dbReference>
<gene>
    <name evidence="1" type="ORF">SVUK_LOCUS5828</name>
</gene>
<organism evidence="1 2">
    <name type="scientific">Strongylus vulgaris</name>
    <name type="common">Blood worm</name>
    <dbReference type="NCBI Taxonomy" id="40348"/>
    <lineage>
        <taxon>Eukaryota</taxon>
        <taxon>Metazoa</taxon>
        <taxon>Ecdysozoa</taxon>
        <taxon>Nematoda</taxon>
        <taxon>Chromadorea</taxon>
        <taxon>Rhabditida</taxon>
        <taxon>Rhabditina</taxon>
        <taxon>Rhabditomorpha</taxon>
        <taxon>Strongyloidea</taxon>
        <taxon>Strongylidae</taxon>
        <taxon>Strongylus</taxon>
    </lineage>
</organism>
<dbReference type="PANTHER" id="PTHR15678:SF6">
    <property type="entry name" value="BRIDGE-LIKE LIPID TRANSFER PROTEIN FAMILY MEMBER 2"/>
    <property type="match status" value="1"/>
</dbReference>
<dbReference type="Pfam" id="PF10344">
    <property type="entry name" value="Hobbit"/>
    <property type="match status" value="1"/>
</dbReference>
<evidence type="ECO:0000313" key="1">
    <source>
        <dbReference type="EMBL" id="VDM70830.1"/>
    </source>
</evidence>